<keyword evidence="2" id="KW-1185">Reference proteome</keyword>
<gene>
    <name evidence="1" type="ORF">CKO28_00795</name>
</gene>
<organism evidence="1 2">
    <name type="scientific">Rhodovibrio sodomensis</name>
    <dbReference type="NCBI Taxonomy" id="1088"/>
    <lineage>
        <taxon>Bacteria</taxon>
        <taxon>Pseudomonadati</taxon>
        <taxon>Pseudomonadota</taxon>
        <taxon>Alphaproteobacteria</taxon>
        <taxon>Rhodospirillales</taxon>
        <taxon>Rhodovibrionaceae</taxon>
        <taxon>Rhodovibrio</taxon>
    </lineage>
</organism>
<evidence type="ECO:0000313" key="2">
    <source>
        <dbReference type="Proteomes" id="UP001296873"/>
    </source>
</evidence>
<reference evidence="1 2" key="1">
    <citation type="journal article" date="2020" name="Microorganisms">
        <title>Osmotic Adaptation and Compatible Solute Biosynthesis of Phototrophic Bacteria as Revealed from Genome Analyses.</title>
        <authorList>
            <person name="Imhoff J.F."/>
            <person name="Rahn T."/>
            <person name="Kunzel S."/>
            <person name="Keller A."/>
            <person name="Neulinger S.C."/>
        </authorList>
    </citation>
    <scope>NUCLEOTIDE SEQUENCE [LARGE SCALE GENOMIC DNA]</scope>
    <source>
        <strain evidence="1 2">DSM 9895</strain>
    </source>
</reference>
<comment type="caution">
    <text evidence="1">The sequence shown here is derived from an EMBL/GenBank/DDBJ whole genome shotgun (WGS) entry which is preliminary data.</text>
</comment>
<dbReference type="RefSeq" id="WP_200338628.1">
    <property type="nucleotide sequence ID" value="NZ_NRRL01000001.1"/>
</dbReference>
<proteinExistence type="predicted"/>
<accession>A0ABS1D832</accession>
<evidence type="ECO:0000313" key="1">
    <source>
        <dbReference type="EMBL" id="MBK1666579.1"/>
    </source>
</evidence>
<protein>
    <submittedName>
        <fullName evidence="1">Uncharacterized protein</fullName>
    </submittedName>
</protein>
<dbReference type="Proteomes" id="UP001296873">
    <property type="component" value="Unassembled WGS sequence"/>
</dbReference>
<name>A0ABS1D832_9PROT</name>
<dbReference type="EMBL" id="NRRL01000001">
    <property type="protein sequence ID" value="MBK1666579.1"/>
    <property type="molecule type" value="Genomic_DNA"/>
</dbReference>
<sequence>MATTCSERVRVFGPALGLDALRAELKRRSLWPFRALPVVTRAPGQLAAVFDLLALTARPAAPT</sequence>